<organism evidence="1 2">
    <name type="scientific">Fusarium euwallaceae</name>
    <dbReference type="NCBI Taxonomy" id="1147111"/>
    <lineage>
        <taxon>Eukaryota</taxon>
        <taxon>Fungi</taxon>
        <taxon>Dikarya</taxon>
        <taxon>Ascomycota</taxon>
        <taxon>Pezizomycotina</taxon>
        <taxon>Sordariomycetes</taxon>
        <taxon>Hypocreomycetidae</taxon>
        <taxon>Hypocreales</taxon>
        <taxon>Nectriaceae</taxon>
        <taxon>Fusarium</taxon>
        <taxon>Fusarium solani species complex</taxon>
    </lineage>
</organism>
<evidence type="ECO:0000313" key="1">
    <source>
        <dbReference type="EMBL" id="RTE69392.1"/>
    </source>
</evidence>
<proteinExistence type="predicted"/>
<dbReference type="AlphaFoldDB" id="A0A430L123"/>
<reference evidence="1 2" key="1">
    <citation type="submission" date="2017-06" db="EMBL/GenBank/DDBJ databases">
        <title>Comparative genomic analysis of Ambrosia Fusariam Clade fungi.</title>
        <authorList>
            <person name="Stajich J.E."/>
            <person name="Carrillo J."/>
            <person name="Kijimoto T."/>
            <person name="Eskalen A."/>
            <person name="O'Donnell K."/>
            <person name="Kasson M."/>
        </authorList>
    </citation>
    <scope>NUCLEOTIDE SEQUENCE [LARGE SCALE GENOMIC DNA]</scope>
    <source>
        <strain evidence="1 2">UCR1854</strain>
    </source>
</reference>
<comment type="caution">
    <text evidence="1">The sequence shown here is derived from an EMBL/GenBank/DDBJ whole genome shotgun (WGS) entry which is preliminary data.</text>
</comment>
<evidence type="ECO:0000313" key="2">
    <source>
        <dbReference type="Proteomes" id="UP000287124"/>
    </source>
</evidence>
<accession>A0A430L123</accession>
<sequence>MQYHPSSTLLDHDAFPRDWRGGRSHWILDDPFLGSCEKEANRLYMDVLFLPRFRYARYSGQLSWLWSGTVQLLQY</sequence>
<protein>
    <submittedName>
        <fullName evidence="1">Uncharacterized protein</fullName>
    </submittedName>
</protein>
<keyword evidence="2" id="KW-1185">Reference proteome</keyword>
<dbReference type="Proteomes" id="UP000287124">
    <property type="component" value="Unassembled WGS sequence"/>
</dbReference>
<gene>
    <name evidence="1" type="ORF">BHE90_016224</name>
</gene>
<name>A0A430L123_9HYPO</name>
<dbReference type="EMBL" id="MIKF01000584">
    <property type="protein sequence ID" value="RTE69392.1"/>
    <property type="molecule type" value="Genomic_DNA"/>
</dbReference>